<keyword evidence="2" id="KW-1185">Reference proteome</keyword>
<reference evidence="2" key="1">
    <citation type="journal article" date="2019" name="Int. J. Syst. Evol. Microbiol.">
        <title>The Global Catalogue of Microorganisms (GCM) 10K type strain sequencing project: providing services to taxonomists for standard genome sequencing and annotation.</title>
        <authorList>
            <consortium name="The Broad Institute Genomics Platform"/>
            <consortium name="The Broad Institute Genome Sequencing Center for Infectious Disease"/>
            <person name="Wu L."/>
            <person name="Ma J."/>
        </authorList>
    </citation>
    <scope>NUCLEOTIDE SEQUENCE [LARGE SCALE GENOMIC DNA]</scope>
    <source>
        <strain evidence="2">KCTC 23314</strain>
    </source>
</reference>
<dbReference type="RefSeq" id="WP_189689036.1">
    <property type="nucleotide sequence ID" value="NZ_BMYK01000017.1"/>
</dbReference>
<name>A0ABQ3G7G2_9BURK</name>
<protein>
    <recommendedName>
        <fullName evidence="3">Hemagglutinin</fullName>
    </recommendedName>
</protein>
<comment type="caution">
    <text evidence="1">The sequence shown here is derived from an EMBL/GenBank/DDBJ whole genome shotgun (WGS) entry which is preliminary data.</text>
</comment>
<sequence>MAEPLRVQYEAEVAALRTAAAQRLAAGNSAEQVARWIVAQRNALKLRFRAGTPTDELARLEAWTRARYGNALGPSAEQLQAAGKSWHEIIEGAARPGRYRGKP</sequence>
<dbReference type="EMBL" id="BMYK01000017">
    <property type="protein sequence ID" value="GHC93188.1"/>
    <property type="molecule type" value="Genomic_DNA"/>
</dbReference>
<evidence type="ECO:0008006" key="3">
    <source>
        <dbReference type="Google" id="ProtNLM"/>
    </source>
</evidence>
<accession>A0ABQ3G7G2</accession>
<evidence type="ECO:0000313" key="2">
    <source>
        <dbReference type="Proteomes" id="UP000626210"/>
    </source>
</evidence>
<gene>
    <name evidence="1" type="ORF">GCM10007320_43880</name>
</gene>
<organism evidence="1 2">
    <name type="scientific">Pseudorhodoferax aquiterrae</name>
    <dbReference type="NCBI Taxonomy" id="747304"/>
    <lineage>
        <taxon>Bacteria</taxon>
        <taxon>Pseudomonadati</taxon>
        <taxon>Pseudomonadota</taxon>
        <taxon>Betaproteobacteria</taxon>
        <taxon>Burkholderiales</taxon>
        <taxon>Comamonadaceae</taxon>
    </lineage>
</organism>
<proteinExistence type="predicted"/>
<dbReference type="Proteomes" id="UP000626210">
    <property type="component" value="Unassembled WGS sequence"/>
</dbReference>
<evidence type="ECO:0000313" key="1">
    <source>
        <dbReference type="EMBL" id="GHC93188.1"/>
    </source>
</evidence>